<reference evidence="2 3" key="1">
    <citation type="submission" date="2021-08" db="EMBL/GenBank/DDBJ databases">
        <title>Draft genome sequence of Spirulina subsalsa with high tolerance to salinity and hype-accumulation of phycocyanin.</title>
        <authorList>
            <person name="Pei H."/>
            <person name="Jiang L."/>
        </authorList>
    </citation>
    <scope>NUCLEOTIDE SEQUENCE [LARGE SCALE GENOMIC DNA]</scope>
    <source>
        <strain evidence="2 3">FACHB-351</strain>
    </source>
</reference>
<proteinExistence type="predicted"/>
<feature type="transmembrane region" description="Helical" evidence="1">
    <location>
        <begin position="98"/>
        <end position="116"/>
    </location>
</feature>
<keyword evidence="1" id="KW-0812">Transmembrane</keyword>
<keyword evidence="3" id="KW-1185">Reference proteome</keyword>
<gene>
    <name evidence="2" type="ORF">K4A83_13740</name>
</gene>
<evidence type="ECO:0000313" key="2">
    <source>
        <dbReference type="EMBL" id="MCW6037325.1"/>
    </source>
</evidence>
<sequence>MSHCPRCEKLIPPQAVQCPHCQMVLKGHGHPGIPLHQATGEAFLCETCLYHLDDSCNYPQRPYAKTCTLYCNSTDSPEDTPYRLSLQQQVKFWCQRNGALLLLLGLVLVSLAIALFN</sequence>
<dbReference type="RefSeq" id="WP_265265183.1">
    <property type="nucleotide sequence ID" value="NZ_JAIHOM010000066.1"/>
</dbReference>
<accession>A0ABT3L751</accession>
<protein>
    <recommendedName>
        <fullName evidence="4">DZANK-type domain-containing protein</fullName>
    </recommendedName>
</protein>
<evidence type="ECO:0000313" key="3">
    <source>
        <dbReference type="Proteomes" id="UP001526426"/>
    </source>
</evidence>
<evidence type="ECO:0008006" key="4">
    <source>
        <dbReference type="Google" id="ProtNLM"/>
    </source>
</evidence>
<name>A0ABT3L751_9CYAN</name>
<keyword evidence="1" id="KW-0472">Membrane</keyword>
<comment type="caution">
    <text evidence="2">The sequence shown here is derived from an EMBL/GenBank/DDBJ whole genome shotgun (WGS) entry which is preliminary data.</text>
</comment>
<keyword evidence="1" id="KW-1133">Transmembrane helix</keyword>
<organism evidence="2 3">
    <name type="scientific">Spirulina subsalsa FACHB-351</name>
    <dbReference type="NCBI Taxonomy" id="234711"/>
    <lineage>
        <taxon>Bacteria</taxon>
        <taxon>Bacillati</taxon>
        <taxon>Cyanobacteriota</taxon>
        <taxon>Cyanophyceae</taxon>
        <taxon>Spirulinales</taxon>
        <taxon>Spirulinaceae</taxon>
        <taxon>Spirulina</taxon>
    </lineage>
</organism>
<dbReference type="Proteomes" id="UP001526426">
    <property type="component" value="Unassembled WGS sequence"/>
</dbReference>
<dbReference type="EMBL" id="JAIHOM010000066">
    <property type="protein sequence ID" value="MCW6037325.1"/>
    <property type="molecule type" value="Genomic_DNA"/>
</dbReference>
<evidence type="ECO:0000256" key="1">
    <source>
        <dbReference type="SAM" id="Phobius"/>
    </source>
</evidence>